<dbReference type="Pfam" id="PF00999">
    <property type="entry name" value="Na_H_Exchanger"/>
    <property type="match status" value="1"/>
</dbReference>
<evidence type="ECO:0000256" key="6">
    <source>
        <dbReference type="ARBA" id="ARBA00022989"/>
    </source>
</evidence>
<dbReference type="Proteomes" id="UP001228044">
    <property type="component" value="Unassembled WGS sequence"/>
</dbReference>
<feature type="transmembrane region" description="Helical" evidence="9">
    <location>
        <begin position="33"/>
        <end position="50"/>
    </location>
</feature>
<dbReference type="PANTHER" id="PTHR32507">
    <property type="entry name" value="NA(+)/H(+) ANTIPORTER 1"/>
    <property type="match status" value="1"/>
</dbReference>
<feature type="transmembrane region" description="Helical" evidence="9">
    <location>
        <begin position="351"/>
        <end position="370"/>
    </location>
</feature>
<dbReference type="RefSeq" id="WP_290358951.1">
    <property type="nucleotide sequence ID" value="NZ_JAUHHC010000002.1"/>
</dbReference>
<evidence type="ECO:0000256" key="2">
    <source>
        <dbReference type="ARBA" id="ARBA00022448"/>
    </source>
</evidence>
<accession>A0ABT8DQP0</accession>
<evidence type="ECO:0000256" key="1">
    <source>
        <dbReference type="ARBA" id="ARBA00004651"/>
    </source>
</evidence>
<evidence type="ECO:0000256" key="7">
    <source>
        <dbReference type="ARBA" id="ARBA00023065"/>
    </source>
</evidence>
<feature type="transmembrane region" description="Helical" evidence="9">
    <location>
        <begin position="315"/>
        <end position="339"/>
    </location>
</feature>
<protein>
    <submittedName>
        <fullName evidence="11">Cation:proton antiporter</fullName>
    </submittedName>
</protein>
<comment type="caution">
    <text evidence="11">The sequence shown here is derived from an EMBL/GenBank/DDBJ whole genome shotgun (WGS) entry which is preliminary data.</text>
</comment>
<keyword evidence="6 9" id="KW-1133">Transmembrane helix</keyword>
<feature type="transmembrane region" description="Helical" evidence="9">
    <location>
        <begin position="237"/>
        <end position="262"/>
    </location>
</feature>
<evidence type="ECO:0000256" key="9">
    <source>
        <dbReference type="SAM" id="Phobius"/>
    </source>
</evidence>
<organism evidence="11 12">
    <name type="scientific">Roseateles violae</name>
    <dbReference type="NCBI Taxonomy" id="3058042"/>
    <lineage>
        <taxon>Bacteria</taxon>
        <taxon>Pseudomonadati</taxon>
        <taxon>Pseudomonadota</taxon>
        <taxon>Betaproteobacteria</taxon>
        <taxon>Burkholderiales</taxon>
        <taxon>Sphaerotilaceae</taxon>
        <taxon>Roseateles</taxon>
    </lineage>
</organism>
<name>A0ABT8DQP0_9BURK</name>
<feature type="transmembrane region" description="Helical" evidence="9">
    <location>
        <begin position="199"/>
        <end position="217"/>
    </location>
</feature>
<keyword evidence="2" id="KW-0813">Transport</keyword>
<keyword evidence="4" id="KW-1003">Cell membrane</keyword>
<evidence type="ECO:0000259" key="10">
    <source>
        <dbReference type="Pfam" id="PF00999"/>
    </source>
</evidence>
<dbReference type="PANTHER" id="PTHR32507:SF8">
    <property type="entry name" value="CNH1P"/>
    <property type="match status" value="1"/>
</dbReference>
<proteinExistence type="predicted"/>
<dbReference type="InterPro" id="IPR038770">
    <property type="entry name" value="Na+/solute_symporter_sf"/>
</dbReference>
<keyword evidence="3" id="KW-0050">Antiport</keyword>
<keyword evidence="8 9" id="KW-0472">Membrane</keyword>
<evidence type="ECO:0000313" key="11">
    <source>
        <dbReference type="EMBL" id="MDN3920665.1"/>
    </source>
</evidence>
<keyword evidence="7" id="KW-0406">Ion transport</keyword>
<dbReference type="Gene3D" id="1.20.1530.20">
    <property type="match status" value="1"/>
</dbReference>
<comment type="subcellular location">
    <subcellularLocation>
        <location evidence="1">Cell membrane</location>
        <topology evidence="1">Multi-pass membrane protein</topology>
    </subcellularLocation>
</comment>
<evidence type="ECO:0000256" key="4">
    <source>
        <dbReference type="ARBA" id="ARBA00022475"/>
    </source>
</evidence>
<feature type="domain" description="Cation/H+ exchanger transmembrane" evidence="10">
    <location>
        <begin position="19"/>
        <end position="406"/>
    </location>
</feature>
<evidence type="ECO:0000256" key="8">
    <source>
        <dbReference type="ARBA" id="ARBA00023136"/>
    </source>
</evidence>
<dbReference type="InterPro" id="IPR006153">
    <property type="entry name" value="Cation/H_exchanger_TM"/>
</dbReference>
<evidence type="ECO:0000256" key="3">
    <source>
        <dbReference type="ARBA" id="ARBA00022449"/>
    </source>
</evidence>
<evidence type="ECO:0000313" key="12">
    <source>
        <dbReference type="Proteomes" id="UP001228044"/>
    </source>
</evidence>
<gene>
    <name evidence="11" type="ORF">QWJ38_10275</name>
</gene>
<evidence type="ECO:0000256" key="5">
    <source>
        <dbReference type="ARBA" id="ARBA00022692"/>
    </source>
</evidence>
<keyword evidence="12" id="KW-1185">Reference proteome</keyword>
<reference evidence="11 12" key="1">
    <citation type="submission" date="2023-06" db="EMBL/GenBank/DDBJ databases">
        <title>Pelomonas sp. PFR6 16S ribosomal RNA gene Genome sequencing and assembly.</title>
        <authorList>
            <person name="Woo H."/>
        </authorList>
    </citation>
    <scope>NUCLEOTIDE SEQUENCE [LARGE SCALE GENOMIC DNA]</scope>
    <source>
        <strain evidence="11 12">PFR6</strain>
    </source>
</reference>
<keyword evidence="5 9" id="KW-0812">Transmembrane</keyword>
<sequence>MNETMLTASLLLLGAVLVVMALAEPLVRRLPLSPALVYLLSGWLAASLATPPLPALDLQRHAGLLRVASEIAVLLSLFAVGLKIRIAASWSAWKVPLLLASSAMLWSVGLATLAAWLILPLSSWAMAFLLAAILAPTDPVLASDVQIRSNEDRDGLRLALSAEGALNDGTAMPVVLLALGLLGLHELGPRGMDWLLGDLLWAVVGGTVLGVACGRGLGWALRRRLRAGVQADWDELLYLGAIGLTYGLAQAVHASAFLAVFAAGATLLRQHPAARPDPEALPLGEQLQAFGARCERLVEVLMVLLIGAALSEVRWSAALLLFALAMLLLVRPLSVLLGLPPRALPAPQQRLVAWFGIRGVGSVLYLAMALEQGLAAEDAQLLVSACLVCIALSIGLHGVSATPLMEAYQRRQAERLATGIKRPP</sequence>
<dbReference type="EMBL" id="JAUHHC010000002">
    <property type="protein sequence ID" value="MDN3920665.1"/>
    <property type="molecule type" value="Genomic_DNA"/>
</dbReference>
<feature type="transmembrane region" description="Helical" evidence="9">
    <location>
        <begin position="71"/>
        <end position="93"/>
    </location>
</feature>
<feature type="transmembrane region" description="Helical" evidence="9">
    <location>
        <begin position="382"/>
        <end position="405"/>
    </location>
</feature>